<protein>
    <submittedName>
        <fullName evidence="1">EcsC family protein</fullName>
    </submittedName>
</protein>
<dbReference type="PANTHER" id="PTHR41260:SF1">
    <property type="entry name" value="PROTEIN ECSC"/>
    <property type="match status" value="1"/>
</dbReference>
<dbReference type="EMBL" id="JAJJPB010000006">
    <property type="protein sequence ID" value="MCC9294586.1"/>
    <property type="molecule type" value="Genomic_DNA"/>
</dbReference>
<comment type="caution">
    <text evidence="1">The sequence shown here is derived from an EMBL/GenBank/DDBJ whole genome shotgun (WGS) entry which is preliminary data.</text>
</comment>
<accession>A0ABS8N4J4</accession>
<gene>
    <name evidence="1" type="ORF">LN736_06920</name>
</gene>
<evidence type="ECO:0000313" key="2">
    <source>
        <dbReference type="Proteomes" id="UP001165422"/>
    </source>
</evidence>
<dbReference type="PANTHER" id="PTHR41260">
    <property type="entry name" value="PROTEIN ECSC"/>
    <property type="match status" value="1"/>
</dbReference>
<sequence length="240" mass="27829">MSLYEDKALEELLQWKKEMTSRPSFTNDFTKKMQSKLNEFIPEKCQHIITKSIEGMVKTVIYGYKYISTAPVHDMNLESRENLVREKMKFYRNAAAVSGAGTGGAGIIVGLADFPILLGLKMKFLFDTAGIYSFNVKNYRERLYILYIFQIAFSSQGRRREVYDIMSDWDNYCRASLPEDKSHFDWRTFQQEYRDYIDIAKMLQLVPGIGAAVGAYANYKLIKQLGNTAMNAYRLRVFKL</sequence>
<dbReference type="RefSeq" id="WP_150355446.1">
    <property type="nucleotide sequence ID" value="NZ_JAJJPB010000006.1"/>
</dbReference>
<dbReference type="Pfam" id="PF12787">
    <property type="entry name" value="EcsC"/>
    <property type="match status" value="1"/>
</dbReference>
<dbReference type="Proteomes" id="UP001165422">
    <property type="component" value="Unassembled WGS sequence"/>
</dbReference>
<organism evidence="1 2">
    <name type="scientific">Clostridium aromativorans</name>
    <dbReference type="NCBI Taxonomy" id="2836848"/>
    <lineage>
        <taxon>Bacteria</taxon>
        <taxon>Bacillati</taxon>
        <taxon>Bacillota</taxon>
        <taxon>Clostridia</taxon>
        <taxon>Eubacteriales</taxon>
        <taxon>Clostridiaceae</taxon>
        <taxon>Clostridium</taxon>
    </lineage>
</organism>
<reference evidence="1" key="1">
    <citation type="submission" date="2021-11" db="EMBL/GenBank/DDBJ databases">
        <authorList>
            <person name="Qingchun L."/>
            <person name="Dong Z."/>
            <person name="Zongwei Q."/>
            <person name="Jia Z."/>
            <person name="Duotao L."/>
        </authorList>
    </citation>
    <scope>NUCLEOTIDE SEQUENCE</scope>
    <source>
        <strain evidence="1">WLY-B-L2</strain>
    </source>
</reference>
<proteinExistence type="predicted"/>
<name>A0ABS8N4J4_9CLOT</name>
<evidence type="ECO:0000313" key="1">
    <source>
        <dbReference type="EMBL" id="MCC9294586.1"/>
    </source>
</evidence>
<keyword evidence="2" id="KW-1185">Reference proteome</keyword>
<dbReference type="InterPro" id="IPR024787">
    <property type="entry name" value="EcsC"/>
</dbReference>